<dbReference type="InterPro" id="IPR050392">
    <property type="entry name" value="Collagen/C1q_domain"/>
</dbReference>
<evidence type="ECO:0000313" key="7">
    <source>
        <dbReference type="Ensembl" id="ENSEBUP00000023123.1"/>
    </source>
</evidence>
<dbReference type="PANTHER" id="PTHR15427">
    <property type="entry name" value="EMILIN ELASTIN MICROFIBRIL INTERFACE-LOCATED PROTEIN ELASTIN MICROFIBRIL INTERFACER"/>
    <property type="match status" value="1"/>
</dbReference>
<evidence type="ECO:0000256" key="1">
    <source>
        <dbReference type="ARBA" id="ARBA00004613"/>
    </source>
</evidence>
<keyword evidence="2" id="KW-0964">Secreted</keyword>
<proteinExistence type="predicted"/>
<sequence>MCVRPRYKIAYKKVNEMEWRCCPGYSGHNCLIRVSEYPTVPVTHTPRPGISHGDMIPVPGRPASLPNHRNPDLKEAKKPGPPGPIGLPGLVGEPGLPGLPGPAGPPGQPGMGGHAGAKGEPGQMGLEGIPGVAGLPGPRGLPGEVHFDCLLFNYLATCIHPSVRHVCHI</sequence>
<name>A0A8C4R2C8_EPTBU</name>
<keyword evidence="8" id="KW-1185">Reference proteome</keyword>
<dbReference type="InterPro" id="IPR008160">
    <property type="entry name" value="Collagen"/>
</dbReference>
<reference evidence="7" key="1">
    <citation type="submission" date="2025-08" db="UniProtKB">
        <authorList>
            <consortium name="Ensembl"/>
        </authorList>
    </citation>
    <scope>IDENTIFICATION</scope>
</reference>
<comment type="subcellular location">
    <subcellularLocation>
        <location evidence="1">Secreted</location>
    </subcellularLocation>
</comment>
<keyword evidence="3" id="KW-0732">Signal</keyword>
<dbReference type="Pfam" id="PF07546">
    <property type="entry name" value="EMI"/>
    <property type="match status" value="1"/>
</dbReference>
<feature type="compositionally biased region" description="Low complexity" evidence="5">
    <location>
        <begin position="87"/>
        <end position="96"/>
    </location>
</feature>
<dbReference type="GO" id="GO:0005576">
    <property type="term" value="C:extracellular region"/>
    <property type="evidence" value="ECO:0007669"/>
    <property type="project" value="UniProtKB-SubCell"/>
</dbReference>
<accession>A0A8C4R2C8</accession>
<feature type="compositionally biased region" description="Pro residues" evidence="5">
    <location>
        <begin position="97"/>
        <end position="108"/>
    </location>
</feature>
<dbReference type="Ensembl" id="ENSEBUT00000023699.1">
    <property type="protein sequence ID" value="ENSEBUP00000023123.1"/>
    <property type="gene ID" value="ENSEBUG00000014249.1"/>
</dbReference>
<keyword evidence="4" id="KW-1015">Disulfide bond</keyword>
<dbReference type="Pfam" id="PF01391">
    <property type="entry name" value="Collagen"/>
    <property type="match status" value="1"/>
</dbReference>
<evidence type="ECO:0000256" key="4">
    <source>
        <dbReference type="ARBA" id="ARBA00023157"/>
    </source>
</evidence>
<organism evidence="7 8">
    <name type="scientific">Eptatretus burgeri</name>
    <name type="common">Inshore hagfish</name>
    <dbReference type="NCBI Taxonomy" id="7764"/>
    <lineage>
        <taxon>Eukaryota</taxon>
        <taxon>Metazoa</taxon>
        <taxon>Chordata</taxon>
        <taxon>Craniata</taxon>
        <taxon>Vertebrata</taxon>
        <taxon>Cyclostomata</taxon>
        <taxon>Myxini</taxon>
        <taxon>Myxiniformes</taxon>
        <taxon>Myxinidae</taxon>
        <taxon>Eptatretinae</taxon>
        <taxon>Eptatretus</taxon>
    </lineage>
</organism>
<dbReference type="PANTHER" id="PTHR15427:SF50">
    <property type="entry name" value="COMPLEMENT C1Q TUMOR NECROSIS FACTOR-RELATED PROTEIN 2-LIKE"/>
    <property type="match status" value="1"/>
</dbReference>
<evidence type="ECO:0000256" key="3">
    <source>
        <dbReference type="ARBA" id="ARBA00022729"/>
    </source>
</evidence>
<evidence type="ECO:0000259" key="6">
    <source>
        <dbReference type="PROSITE" id="PS51041"/>
    </source>
</evidence>
<protein>
    <recommendedName>
        <fullName evidence="6">EMI domain-containing protein</fullName>
    </recommendedName>
</protein>
<reference evidence="7" key="2">
    <citation type="submission" date="2025-09" db="UniProtKB">
        <authorList>
            <consortium name="Ensembl"/>
        </authorList>
    </citation>
    <scope>IDENTIFICATION</scope>
</reference>
<feature type="compositionally biased region" description="Basic and acidic residues" evidence="5">
    <location>
        <begin position="69"/>
        <end position="78"/>
    </location>
</feature>
<dbReference type="PROSITE" id="PS51041">
    <property type="entry name" value="EMI"/>
    <property type="match status" value="1"/>
</dbReference>
<feature type="domain" description="EMI" evidence="6">
    <location>
        <begin position="1"/>
        <end position="32"/>
    </location>
</feature>
<dbReference type="AlphaFoldDB" id="A0A8C4R2C8"/>
<dbReference type="InterPro" id="IPR011489">
    <property type="entry name" value="EMI_domain"/>
</dbReference>
<evidence type="ECO:0000256" key="2">
    <source>
        <dbReference type="ARBA" id="ARBA00022525"/>
    </source>
</evidence>
<evidence type="ECO:0000256" key="5">
    <source>
        <dbReference type="SAM" id="MobiDB-lite"/>
    </source>
</evidence>
<evidence type="ECO:0000313" key="8">
    <source>
        <dbReference type="Proteomes" id="UP000694388"/>
    </source>
</evidence>
<feature type="region of interest" description="Disordered" evidence="5">
    <location>
        <begin position="45"/>
        <end position="131"/>
    </location>
</feature>
<dbReference type="Proteomes" id="UP000694388">
    <property type="component" value="Unplaced"/>
</dbReference>